<dbReference type="GO" id="GO:0007165">
    <property type="term" value="P:signal transduction"/>
    <property type="evidence" value="ECO:0007669"/>
    <property type="project" value="UniProtKB-ARBA"/>
</dbReference>
<keyword evidence="7 13" id="KW-0067">ATP-binding</keyword>
<dbReference type="PANTHER" id="PTHR43289:SF34">
    <property type="entry name" value="SERINE_THREONINE-PROTEIN KINASE YBDM-RELATED"/>
    <property type="match status" value="1"/>
</dbReference>
<evidence type="ECO:0000259" key="16">
    <source>
        <dbReference type="PROSITE" id="PS50011"/>
    </source>
</evidence>
<evidence type="ECO:0000256" key="15">
    <source>
        <dbReference type="SAM" id="Phobius"/>
    </source>
</evidence>
<feature type="region of interest" description="Disordered" evidence="14">
    <location>
        <begin position="307"/>
        <end position="346"/>
    </location>
</feature>
<feature type="transmembrane region" description="Helical" evidence="15">
    <location>
        <begin position="352"/>
        <end position="374"/>
    </location>
</feature>
<comment type="catalytic activity">
    <reaction evidence="10">
        <text>L-seryl-[protein] + ATP = O-phospho-L-seryl-[protein] + ADP + H(+)</text>
        <dbReference type="Rhea" id="RHEA:17989"/>
        <dbReference type="Rhea" id="RHEA-COMP:9863"/>
        <dbReference type="Rhea" id="RHEA-COMP:11604"/>
        <dbReference type="ChEBI" id="CHEBI:15378"/>
        <dbReference type="ChEBI" id="CHEBI:29999"/>
        <dbReference type="ChEBI" id="CHEBI:30616"/>
        <dbReference type="ChEBI" id="CHEBI:83421"/>
        <dbReference type="ChEBI" id="CHEBI:456216"/>
        <dbReference type="EC" id="2.7.11.1"/>
    </reaction>
</comment>
<protein>
    <recommendedName>
        <fullName evidence="12">Serine/threonine-protein kinase PrkC</fullName>
        <ecNumber evidence="1">2.7.11.1</ecNumber>
    </recommendedName>
</protein>
<feature type="binding site" evidence="13">
    <location>
        <position position="40"/>
    </location>
    <ligand>
        <name>ATP</name>
        <dbReference type="ChEBI" id="CHEBI:30616"/>
    </ligand>
</feature>
<dbReference type="PROSITE" id="PS50011">
    <property type="entry name" value="PROTEIN_KINASE_DOM"/>
    <property type="match status" value="1"/>
</dbReference>
<dbReference type="Pfam" id="PF21160">
    <property type="entry name" value="PrkC-like_PASTA-like"/>
    <property type="match status" value="1"/>
</dbReference>
<evidence type="ECO:0000256" key="7">
    <source>
        <dbReference type="ARBA" id="ARBA00022840"/>
    </source>
</evidence>
<dbReference type="SMART" id="SM00740">
    <property type="entry name" value="PASTA"/>
    <property type="match status" value="3"/>
</dbReference>
<keyword evidence="2" id="KW-0723">Serine/threonine-protein kinase</keyword>
<evidence type="ECO:0000256" key="9">
    <source>
        <dbReference type="ARBA" id="ARBA00047899"/>
    </source>
</evidence>
<dbReference type="InterPro" id="IPR000719">
    <property type="entry name" value="Prot_kinase_dom"/>
</dbReference>
<evidence type="ECO:0000256" key="10">
    <source>
        <dbReference type="ARBA" id="ARBA00048679"/>
    </source>
</evidence>
<dbReference type="GO" id="GO:0009847">
    <property type="term" value="P:spore germination"/>
    <property type="evidence" value="ECO:0007669"/>
    <property type="project" value="UniProtKB-ARBA"/>
</dbReference>
<dbReference type="PROSITE" id="PS00108">
    <property type="entry name" value="PROTEIN_KINASE_ST"/>
    <property type="match status" value="1"/>
</dbReference>
<dbReference type="RefSeq" id="WP_122970312.1">
    <property type="nucleotide sequence ID" value="NZ_RHLQ01000001.1"/>
</dbReference>
<evidence type="ECO:0000256" key="14">
    <source>
        <dbReference type="SAM" id="MobiDB-lite"/>
    </source>
</evidence>
<sequence>MLKGKRINDRYKILELIGGGGMSNVYLAHDMILNRDVAVKVLRYDASNEEEFHRRFQREALSATSLTHPNIVSIYDVGEDQDMHYIVMEYIKGKTLKQYINEFSPLSPARSVQIMKQLTSAIAHAHENQIIHRDIKPQNILVDNEGNVKVTDFGIATSLSATSYTKTNSVIGTVHYLSPEQARGGTATNQSDIYSLGIVLYELLTGELPFSGESAVSIALKHLQTETPSVRALDASIPQSLENVILKATAKNPLHRYSSVEEMEEDLQTVLSPERLSEKKFQPPVDDDETKAIPIIKDSLPFSDIANTKVNSQKTEKAERVKPEKAQKEVPVKEKDKKNNKNNNKKKNRRKMVAIIVAIIAIIILGSVLAFNLLSPKKIEIPDVSNMEVEEAIEILESEGFAIGEQKEAHSDEVEEGLVIKTNPKAGLSRLEGTEIELVVSLGNEKIEVDDYVGKQINQVTSILENSDYQDFDIQQVYSDEPEGTIVEQQPSAGEEVVPSETTIILKVSQGKNEVTVSDLTGYDEAELEEYEKSSGFNVEIDSEENSDTVPAGEVISQNPKANSSLEEGGTIEVVLSKGPAEKQVKMYYKDIVIPYEPFQLGEIQSVRIFIEDKTHSMVEPYDEFTITEDTNYRIQLEIAEGETAAYRIERDSTNIAEETIPYDRAE</sequence>
<dbReference type="InterPro" id="IPR011009">
    <property type="entry name" value="Kinase-like_dom_sf"/>
</dbReference>
<reference evidence="18 19" key="1">
    <citation type="journal article" date="2014" name="Int. J. Syst. Evol. Microbiol.">
        <title>Lysinibacillus halotolerans sp. nov., isolated from saline-alkaline soil.</title>
        <authorList>
            <person name="Kong D."/>
            <person name="Wang Y."/>
            <person name="Zhao B."/>
            <person name="Li Y."/>
            <person name="Song J."/>
            <person name="Zhai Y."/>
            <person name="Zhang C."/>
            <person name="Wang H."/>
            <person name="Chen X."/>
            <person name="Zhao B."/>
            <person name="Ruan Z."/>
        </authorList>
    </citation>
    <scope>NUCLEOTIDE SEQUENCE [LARGE SCALE GENOMIC DNA]</scope>
    <source>
        <strain evidence="18 19">MCCC 1A12703</strain>
    </source>
</reference>
<evidence type="ECO:0000256" key="11">
    <source>
        <dbReference type="ARBA" id="ARBA00060432"/>
    </source>
</evidence>
<proteinExistence type="predicted"/>
<comment type="caution">
    <text evidence="18">The sequence shown here is derived from an EMBL/GenBank/DDBJ whole genome shotgun (WGS) entry which is preliminary data.</text>
</comment>
<dbReference type="Proteomes" id="UP000279909">
    <property type="component" value="Unassembled WGS sequence"/>
</dbReference>
<feature type="compositionally biased region" description="Basic and acidic residues" evidence="14">
    <location>
        <begin position="314"/>
        <end position="339"/>
    </location>
</feature>
<dbReference type="Gene3D" id="3.30.200.20">
    <property type="entry name" value="Phosphorylase Kinase, domain 1"/>
    <property type="match status" value="1"/>
</dbReference>
<evidence type="ECO:0000256" key="4">
    <source>
        <dbReference type="ARBA" id="ARBA00022679"/>
    </source>
</evidence>
<evidence type="ECO:0000256" key="8">
    <source>
        <dbReference type="ARBA" id="ARBA00022968"/>
    </source>
</evidence>
<evidence type="ECO:0000313" key="19">
    <source>
        <dbReference type="Proteomes" id="UP000279909"/>
    </source>
</evidence>
<dbReference type="EC" id="2.7.11.1" evidence="1"/>
<comment type="catalytic activity">
    <reaction evidence="9">
        <text>L-threonyl-[protein] + ATP = O-phospho-L-threonyl-[protein] + ADP + H(+)</text>
        <dbReference type="Rhea" id="RHEA:46608"/>
        <dbReference type="Rhea" id="RHEA-COMP:11060"/>
        <dbReference type="Rhea" id="RHEA-COMP:11605"/>
        <dbReference type="ChEBI" id="CHEBI:15378"/>
        <dbReference type="ChEBI" id="CHEBI:30013"/>
        <dbReference type="ChEBI" id="CHEBI:30616"/>
        <dbReference type="ChEBI" id="CHEBI:61977"/>
        <dbReference type="ChEBI" id="CHEBI:456216"/>
        <dbReference type="EC" id="2.7.11.1"/>
    </reaction>
</comment>
<evidence type="ECO:0000256" key="3">
    <source>
        <dbReference type="ARBA" id="ARBA00022544"/>
    </source>
</evidence>
<dbReference type="PROSITE" id="PS51178">
    <property type="entry name" value="PASTA"/>
    <property type="match status" value="3"/>
</dbReference>
<organism evidence="18 19">
    <name type="scientific">Lysinibacillus halotolerans</name>
    <dbReference type="NCBI Taxonomy" id="1368476"/>
    <lineage>
        <taxon>Bacteria</taxon>
        <taxon>Bacillati</taxon>
        <taxon>Bacillota</taxon>
        <taxon>Bacilli</taxon>
        <taxon>Bacillales</taxon>
        <taxon>Bacillaceae</taxon>
        <taxon>Lysinibacillus</taxon>
    </lineage>
</organism>
<feature type="domain" description="PASTA" evidence="17">
    <location>
        <begin position="443"/>
        <end position="510"/>
    </location>
</feature>
<dbReference type="CDD" id="cd14014">
    <property type="entry name" value="STKc_PknB_like"/>
    <property type="match status" value="1"/>
</dbReference>
<dbReference type="InterPro" id="IPR005543">
    <property type="entry name" value="PASTA_dom"/>
</dbReference>
<dbReference type="Gene3D" id="3.30.10.20">
    <property type="match status" value="3"/>
</dbReference>
<feature type="domain" description="PASTA" evidence="17">
    <location>
        <begin position="511"/>
        <end position="578"/>
    </location>
</feature>
<keyword evidence="6 18" id="KW-0418">Kinase</keyword>
<dbReference type="InterPro" id="IPR008271">
    <property type="entry name" value="Ser/Thr_kinase_AS"/>
</dbReference>
<evidence type="ECO:0000259" key="17">
    <source>
        <dbReference type="PROSITE" id="PS51178"/>
    </source>
</evidence>
<dbReference type="Pfam" id="PF00069">
    <property type="entry name" value="Pkinase"/>
    <property type="match status" value="1"/>
</dbReference>
<feature type="domain" description="PASTA" evidence="17">
    <location>
        <begin position="375"/>
        <end position="442"/>
    </location>
</feature>
<evidence type="ECO:0000256" key="13">
    <source>
        <dbReference type="PROSITE-ProRule" id="PRU10141"/>
    </source>
</evidence>
<dbReference type="Gene3D" id="1.10.510.10">
    <property type="entry name" value="Transferase(Phosphotransferase) domain 1"/>
    <property type="match status" value="1"/>
</dbReference>
<evidence type="ECO:0000256" key="6">
    <source>
        <dbReference type="ARBA" id="ARBA00022777"/>
    </source>
</evidence>
<keyword evidence="15" id="KW-0812">Transmembrane</keyword>
<dbReference type="Gene3D" id="2.60.40.2560">
    <property type="match status" value="1"/>
</dbReference>
<gene>
    <name evidence="18" type="primary">pknB</name>
    <name evidence="18" type="ORF">EC501_00390</name>
</gene>
<evidence type="ECO:0000256" key="12">
    <source>
        <dbReference type="ARBA" id="ARBA00070041"/>
    </source>
</evidence>
<accession>A0A3M8HGT5</accession>
<dbReference type="PROSITE" id="PS00107">
    <property type="entry name" value="PROTEIN_KINASE_ATP"/>
    <property type="match status" value="1"/>
</dbReference>
<keyword evidence="15" id="KW-0472">Membrane</keyword>
<evidence type="ECO:0000256" key="2">
    <source>
        <dbReference type="ARBA" id="ARBA00022527"/>
    </source>
</evidence>
<evidence type="ECO:0000313" key="18">
    <source>
        <dbReference type="EMBL" id="RND01662.1"/>
    </source>
</evidence>
<keyword evidence="8" id="KW-0735">Signal-anchor</keyword>
<comment type="subcellular location">
    <subcellularLocation>
        <location evidence="11">Spore membrane</location>
        <topology evidence="11">Single-pass type II membrane protein</topology>
    </subcellularLocation>
</comment>
<evidence type="ECO:0000256" key="5">
    <source>
        <dbReference type="ARBA" id="ARBA00022741"/>
    </source>
</evidence>
<dbReference type="SUPFAM" id="SSF56112">
    <property type="entry name" value="Protein kinase-like (PK-like)"/>
    <property type="match status" value="1"/>
</dbReference>
<dbReference type="FunFam" id="3.30.200.20:FF:000035">
    <property type="entry name" value="Serine/threonine protein kinase Stk1"/>
    <property type="match status" value="1"/>
</dbReference>
<dbReference type="NCBIfam" id="NF033483">
    <property type="entry name" value="PknB_PASTA_kin"/>
    <property type="match status" value="1"/>
</dbReference>
<keyword evidence="3" id="KW-0309">Germination</keyword>
<dbReference type="GO" id="GO:0004674">
    <property type="term" value="F:protein serine/threonine kinase activity"/>
    <property type="evidence" value="ECO:0007669"/>
    <property type="project" value="UniProtKB-KW"/>
</dbReference>
<dbReference type="FunFam" id="1.10.510.10:FF:000021">
    <property type="entry name" value="Serine/threonine protein kinase"/>
    <property type="match status" value="1"/>
</dbReference>
<dbReference type="GO" id="GO:0005524">
    <property type="term" value="F:ATP binding"/>
    <property type="evidence" value="ECO:0007669"/>
    <property type="project" value="UniProtKB-UniRule"/>
</dbReference>
<feature type="domain" description="Protein kinase" evidence="16">
    <location>
        <begin position="11"/>
        <end position="271"/>
    </location>
</feature>
<dbReference type="AlphaFoldDB" id="A0A3M8HGT5"/>
<dbReference type="PANTHER" id="PTHR43289">
    <property type="entry name" value="MITOGEN-ACTIVATED PROTEIN KINASE KINASE KINASE 20-RELATED"/>
    <property type="match status" value="1"/>
</dbReference>
<keyword evidence="19" id="KW-1185">Reference proteome</keyword>
<keyword evidence="15" id="KW-1133">Transmembrane helix</keyword>
<dbReference type="GO" id="GO:0071224">
    <property type="term" value="P:cellular response to peptidoglycan"/>
    <property type="evidence" value="ECO:0007669"/>
    <property type="project" value="UniProtKB-ARBA"/>
</dbReference>
<dbReference type="SMART" id="SM00220">
    <property type="entry name" value="S_TKc"/>
    <property type="match status" value="1"/>
</dbReference>
<keyword evidence="4" id="KW-0808">Transferase</keyword>
<dbReference type="OrthoDB" id="9788659at2"/>
<dbReference type="InterPro" id="IPR017441">
    <property type="entry name" value="Protein_kinase_ATP_BS"/>
</dbReference>
<feature type="region of interest" description="Disordered" evidence="14">
    <location>
        <begin position="542"/>
        <end position="564"/>
    </location>
</feature>
<dbReference type="CDD" id="cd06577">
    <property type="entry name" value="PASTA_pknB"/>
    <property type="match status" value="3"/>
</dbReference>
<keyword evidence="5 13" id="KW-0547">Nucleotide-binding</keyword>
<dbReference type="Pfam" id="PF03793">
    <property type="entry name" value="PASTA"/>
    <property type="match status" value="3"/>
</dbReference>
<dbReference type="EMBL" id="RHLQ01000001">
    <property type="protein sequence ID" value="RND01662.1"/>
    <property type="molecule type" value="Genomic_DNA"/>
</dbReference>
<name>A0A3M8HGT5_9BACI</name>
<evidence type="ECO:0000256" key="1">
    <source>
        <dbReference type="ARBA" id="ARBA00012513"/>
    </source>
</evidence>